<dbReference type="Proteomes" id="UP001190700">
    <property type="component" value="Unassembled WGS sequence"/>
</dbReference>
<comment type="caution">
    <text evidence="3">The sequence shown here is derived from an EMBL/GenBank/DDBJ whole genome shotgun (WGS) entry which is preliminary data.</text>
</comment>
<evidence type="ECO:0000256" key="2">
    <source>
        <dbReference type="SAM" id="MobiDB-lite"/>
    </source>
</evidence>
<sequence>MENYAGSFAACTQEQEVASQVAPIAPAPGPFPSPRFASPVPQLESFPQQRSKHVATTRSVEHPWDRPAYIGGFLCSPRESPRTSIHRVHPAQHSAPSSPRPWENALRRMDAIANVGESGHRRERRGDTMRYTAQRLFESASLQPSSPHGEAPLRYSRRPLATVWKNLADAKQRELLTRSVDDENKSEGAAKGDMDMRSNAVKMALRDALIEELAKGSKGNSEWARVLATEHVNASLPVPPKAVPGDGTSAHENCRVKRTAGAVMEMLRATPWAIAKETADDENDNLVEVLENVAVDWCELVSTSGFYSALGTVRRQVAERDSTPRVTRPNTASGGTWDPRHLSSEYPHDKNQTGGRAAVWELAATLDSMVHEMGLSFDFSTIDNSAQVDCELVDMMQLESLLQVGLIEMVQQVSVECKERGILLSMLVGWMRKVTGRVLQWLAKYREAGVKIGSMLEDLDREKRNLSMREKRQAENIKDLEQEINGLRKSLLVQNDDLEQWKKDCLEMTAKYEQEKASHEDLVIANATATRLESEARHAMRTAERKLESHIKSAERDMAKQLEIEAGLMDEVHILQENSADAKVYFQFATEMCNAAAAASTNAENLLMCQVLSYCDAVASEDEALVKRMQGLRNDTKPKKPDMVPINIRLSMPHATSGGEPEVIVNVGGQPSWPSSTFRFHVLVLDHCSLEVLTASQPPLVTHSAAFLFYCLQSMIALSLLLNCL</sequence>
<evidence type="ECO:0000256" key="1">
    <source>
        <dbReference type="SAM" id="Coils"/>
    </source>
</evidence>
<feature type="compositionally biased region" description="Basic and acidic residues" evidence="2">
    <location>
        <begin position="338"/>
        <end position="351"/>
    </location>
</feature>
<proteinExistence type="predicted"/>
<keyword evidence="4" id="KW-1185">Reference proteome</keyword>
<evidence type="ECO:0000313" key="4">
    <source>
        <dbReference type="Proteomes" id="UP001190700"/>
    </source>
</evidence>
<dbReference type="EMBL" id="LGRX02015756">
    <property type="protein sequence ID" value="KAK3263071.1"/>
    <property type="molecule type" value="Genomic_DNA"/>
</dbReference>
<dbReference type="AlphaFoldDB" id="A0AAE0KW97"/>
<feature type="region of interest" description="Disordered" evidence="2">
    <location>
        <begin position="320"/>
        <end position="352"/>
    </location>
</feature>
<protein>
    <submittedName>
        <fullName evidence="3">Uncharacterized protein</fullName>
    </submittedName>
</protein>
<keyword evidence="1" id="KW-0175">Coiled coil</keyword>
<feature type="compositionally biased region" description="Polar residues" evidence="2">
    <location>
        <begin position="324"/>
        <end position="334"/>
    </location>
</feature>
<evidence type="ECO:0000313" key="3">
    <source>
        <dbReference type="EMBL" id="KAK3263071.1"/>
    </source>
</evidence>
<organism evidence="3 4">
    <name type="scientific">Cymbomonas tetramitiformis</name>
    <dbReference type="NCBI Taxonomy" id="36881"/>
    <lineage>
        <taxon>Eukaryota</taxon>
        <taxon>Viridiplantae</taxon>
        <taxon>Chlorophyta</taxon>
        <taxon>Pyramimonadophyceae</taxon>
        <taxon>Pyramimonadales</taxon>
        <taxon>Pyramimonadaceae</taxon>
        <taxon>Cymbomonas</taxon>
    </lineage>
</organism>
<feature type="coiled-coil region" evidence="1">
    <location>
        <begin position="456"/>
        <end position="497"/>
    </location>
</feature>
<reference evidence="3 4" key="1">
    <citation type="journal article" date="2015" name="Genome Biol. Evol.">
        <title>Comparative Genomics of a Bacterivorous Green Alga Reveals Evolutionary Causalities and Consequences of Phago-Mixotrophic Mode of Nutrition.</title>
        <authorList>
            <person name="Burns J.A."/>
            <person name="Paasch A."/>
            <person name="Narechania A."/>
            <person name="Kim E."/>
        </authorList>
    </citation>
    <scope>NUCLEOTIDE SEQUENCE [LARGE SCALE GENOMIC DNA]</scope>
    <source>
        <strain evidence="3 4">PLY_AMNH</strain>
    </source>
</reference>
<gene>
    <name evidence="3" type="ORF">CYMTET_28111</name>
</gene>
<name>A0AAE0KW97_9CHLO</name>
<accession>A0AAE0KW97</accession>